<feature type="domain" description="Ubiquitin-like" evidence="3">
    <location>
        <begin position="24"/>
        <end position="79"/>
    </location>
</feature>
<evidence type="ECO:0000259" key="3">
    <source>
        <dbReference type="PROSITE" id="PS50053"/>
    </source>
</evidence>
<keyword evidence="5" id="KW-1185">Reference proteome</keyword>
<dbReference type="Pfam" id="PF00240">
    <property type="entry name" value="ubiquitin"/>
    <property type="match status" value="1"/>
</dbReference>
<sequence>MPVVALTIRGRWQGSLQLDLEQCTVRDLKVAIGNASDIPPASFKLLCAGKTLRDDTATLAAAGIRASSRIMMCREASAAEAAMVDAARAKANQREAVLTAAGRLAERTVSQPDSRYTQLQLTNQDGEVLAIPQKDSAALVRGMVLHSHARNVLQKASSELKRSTQSASSGGNAAAGAANGLNNQVQSSGGQGLKEARAEALQYLLEADTSFRSCSEEYRRHVDNHAHVCLDAAWLLFLTRDLSNLQQTSALLTCAAEGFARSHGQDLNRLRALKGDHCPEVALYARLHLLQGVVAYLAGANEFLEVRRQRLERVAEWLEAERQRKRFGRTANRDQYVNPTLVAQLVSGGVDENQAVRALRHSNNNLEGAVTFVMAPAAPRSAATGGAEETKDGSHMQPPSHGGHDSDSMETGSAAEDASSTGSSDEGDDELDDSPGDATDSALFQQLAEVAAGAENGQDDGDDEALFDTTLREESLAADMYLMICTGKVPLAFDMQRIRGVTCQAPPNST</sequence>
<evidence type="ECO:0000313" key="5">
    <source>
        <dbReference type="Proteomes" id="UP000664859"/>
    </source>
</evidence>
<dbReference type="Gene3D" id="3.10.20.90">
    <property type="entry name" value="Phosphatidylinositol 3-kinase Catalytic Subunit, Chain A, domain 1"/>
    <property type="match status" value="1"/>
</dbReference>
<dbReference type="InterPro" id="IPR015940">
    <property type="entry name" value="UBA"/>
</dbReference>
<dbReference type="SMART" id="SM00213">
    <property type="entry name" value="UBQ"/>
    <property type="match status" value="1"/>
</dbReference>
<dbReference type="PANTHER" id="PTHR12948:SF3">
    <property type="entry name" value="NEDD8 ULTIMATE BUSTER 1"/>
    <property type="match status" value="1"/>
</dbReference>
<dbReference type="PROSITE" id="PS50030">
    <property type="entry name" value="UBA"/>
    <property type="match status" value="1"/>
</dbReference>
<dbReference type="EMBL" id="JAFCMP010000052">
    <property type="protein sequence ID" value="KAG5189375.1"/>
    <property type="molecule type" value="Genomic_DNA"/>
</dbReference>
<comment type="caution">
    <text evidence="4">The sequence shown here is derived from an EMBL/GenBank/DDBJ whole genome shotgun (WGS) entry which is preliminary data.</text>
</comment>
<feature type="compositionally biased region" description="Low complexity" evidence="1">
    <location>
        <begin position="166"/>
        <end position="183"/>
    </location>
</feature>
<dbReference type="SUPFAM" id="SSF46934">
    <property type="entry name" value="UBA-like"/>
    <property type="match status" value="1"/>
</dbReference>
<dbReference type="PROSITE" id="PS50053">
    <property type="entry name" value="UBIQUITIN_2"/>
    <property type="match status" value="1"/>
</dbReference>
<accession>A0A835Z994</accession>
<dbReference type="OrthoDB" id="434245at2759"/>
<dbReference type="SMART" id="SM00165">
    <property type="entry name" value="UBA"/>
    <property type="match status" value="1"/>
</dbReference>
<proteinExistence type="predicted"/>
<reference evidence="4" key="1">
    <citation type="submission" date="2021-02" db="EMBL/GenBank/DDBJ databases">
        <title>First Annotated Genome of the Yellow-green Alga Tribonema minus.</title>
        <authorList>
            <person name="Mahan K.M."/>
        </authorList>
    </citation>
    <scope>NUCLEOTIDE SEQUENCE</scope>
    <source>
        <strain evidence="4">UTEX B ZZ1240</strain>
    </source>
</reference>
<organism evidence="4 5">
    <name type="scientific">Tribonema minus</name>
    <dbReference type="NCBI Taxonomy" id="303371"/>
    <lineage>
        <taxon>Eukaryota</taxon>
        <taxon>Sar</taxon>
        <taxon>Stramenopiles</taxon>
        <taxon>Ochrophyta</taxon>
        <taxon>PX clade</taxon>
        <taxon>Xanthophyceae</taxon>
        <taxon>Tribonematales</taxon>
        <taxon>Tribonemataceae</taxon>
        <taxon>Tribonema</taxon>
    </lineage>
</organism>
<feature type="region of interest" description="Disordered" evidence="1">
    <location>
        <begin position="155"/>
        <end position="190"/>
    </location>
</feature>
<dbReference type="InterPro" id="IPR000626">
    <property type="entry name" value="Ubiquitin-like_dom"/>
</dbReference>
<evidence type="ECO:0000313" key="4">
    <source>
        <dbReference type="EMBL" id="KAG5189375.1"/>
    </source>
</evidence>
<dbReference type="SUPFAM" id="SSF54236">
    <property type="entry name" value="Ubiquitin-like"/>
    <property type="match status" value="1"/>
</dbReference>
<dbReference type="Proteomes" id="UP000664859">
    <property type="component" value="Unassembled WGS sequence"/>
</dbReference>
<dbReference type="Gene3D" id="1.10.8.10">
    <property type="entry name" value="DNA helicase RuvA subunit, C-terminal domain"/>
    <property type="match status" value="1"/>
</dbReference>
<dbReference type="InterPro" id="IPR009060">
    <property type="entry name" value="UBA-like_sf"/>
</dbReference>
<dbReference type="InterPro" id="IPR039749">
    <property type="entry name" value="NUB1"/>
</dbReference>
<dbReference type="InterPro" id="IPR029071">
    <property type="entry name" value="Ubiquitin-like_domsf"/>
</dbReference>
<evidence type="ECO:0000259" key="2">
    <source>
        <dbReference type="PROSITE" id="PS50030"/>
    </source>
</evidence>
<feature type="compositionally biased region" description="Low complexity" evidence="1">
    <location>
        <begin position="410"/>
        <end position="424"/>
    </location>
</feature>
<feature type="domain" description="UBA" evidence="2">
    <location>
        <begin position="332"/>
        <end position="376"/>
    </location>
</feature>
<feature type="region of interest" description="Disordered" evidence="1">
    <location>
        <begin position="379"/>
        <end position="439"/>
    </location>
</feature>
<feature type="compositionally biased region" description="Acidic residues" evidence="1">
    <location>
        <begin position="425"/>
        <end position="435"/>
    </location>
</feature>
<evidence type="ECO:0000256" key="1">
    <source>
        <dbReference type="SAM" id="MobiDB-lite"/>
    </source>
</evidence>
<dbReference type="Pfam" id="PF00627">
    <property type="entry name" value="UBA"/>
    <property type="match status" value="1"/>
</dbReference>
<evidence type="ECO:0008006" key="6">
    <source>
        <dbReference type="Google" id="ProtNLM"/>
    </source>
</evidence>
<dbReference type="AlphaFoldDB" id="A0A835Z994"/>
<name>A0A835Z994_9STRA</name>
<protein>
    <recommendedName>
        <fullName evidence="6">NEDD8 ultimate buster 1</fullName>
    </recommendedName>
</protein>
<gene>
    <name evidence="4" type="ORF">JKP88DRAFT_267339</name>
</gene>
<dbReference type="PANTHER" id="PTHR12948">
    <property type="entry name" value="NEDD8 ULTIMATE BUSTER-1 BS4 PROTEIN"/>
    <property type="match status" value="1"/>
</dbReference>
<dbReference type="GO" id="GO:2000058">
    <property type="term" value="P:regulation of ubiquitin-dependent protein catabolic process"/>
    <property type="evidence" value="ECO:0007669"/>
    <property type="project" value="TreeGrafter"/>
</dbReference>